<evidence type="ECO:0000313" key="2">
    <source>
        <dbReference type="Proteomes" id="UP000837857"/>
    </source>
</evidence>
<dbReference type="Proteomes" id="UP000837857">
    <property type="component" value="Chromosome 13"/>
</dbReference>
<feature type="non-terminal residue" evidence="1">
    <location>
        <position position="1"/>
    </location>
</feature>
<evidence type="ECO:0000313" key="1">
    <source>
        <dbReference type="EMBL" id="CAH2041113.1"/>
    </source>
</evidence>
<name>A0ABN8HTF1_9NEOP</name>
<reference evidence="1" key="1">
    <citation type="submission" date="2022-03" db="EMBL/GenBank/DDBJ databases">
        <authorList>
            <person name="Martin H S."/>
        </authorList>
    </citation>
    <scope>NUCLEOTIDE SEQUENCE</scope>
</reference>
<accession>A0ABN8HTF1</accession>
<protein>
    <submittedName>
        <fullName evidence="1">Uncharacterized protein</fullName>
    </submittedName>
</protein>
<organism evidence="1 2">
    <name type="scientific">Iphiclides podalirius</name>
    <name type="common">scarce swallowtail</name>
    <dbReference type="NCBI Taxonomy" id="110791"/>
    <lineage>
        <taxon>Eukaryota</taxon>
        <taxon>Metazoa</taxon>
        <taxon>Ecdysozoa</taxon>
        <taxon>Arthropoda</taxon>
        <taxon>Hexapoda</taxon>
        <taxon>Insecta</taxon>
        <taxon>Pterygota</taxon>
        <taxon>Neoptera</taxon>
        <taxon>Endopterygota</taxon>
        <taxon>Lepidoptera</taxon>
        <taxon>Glossata</taxon>
        <taxon>Ditrysia</taxon>
        <taxon>Papilionoidea</taxon>
        <taxon>Papilionidae</taxon>
        <taxon>Papilioninae</taxon>
        <taxon>Iphiclides</taxon>
    </lineage>
</organism>
<sequence>MNAPFYGYLTSEEDRFACRPRRYHLLLPLPHPHPGASNPKVRYDKVIGFADSVNGVYVVFWIIKPLHLTKVCRLQSIAAIILKEFEYASDEGKA</sequence>
<keyword evidence="2" id="KW-1185">Reference proteome</keyword>
<proteinExistence type="predicted"/>
<dbReference type="EMBL" id="OW152825">
    <property type="protein sequence ID" value="CAH2041113.1"/>
    <property type="molecule type" value="Genomic_DNA"/>
</dbReference>
<gene>
    <name evidence="1" type="ORF">IPOD504_LOCUS2910</name>
</gene>